<comment type="caution">
    <text evidence="1">The sequence shown here is derived from an EMBL/GenBank/DDBJ whole genome shotgun (WGS) entry which is preliminary data.</text>
</comment>
<sequence>MLKHCSRLAFFFQTISHQPSHASCCAASLSHSACKLTCASGSLGSPSSTTYHSLSHRQPLKNNTDQLPSVWQQWRAGNNRGFSDAPGYNEEVEAINSLFVEARDEIEMAHEESETVYFDESVKSAKEVVEACISKWEALLKSLPEDERAKLQRSMGLRMEQLKAEFDTVKNLHLEE</sequence>
<dbReference type="EMBL" id="MU069473">
    <property type="protein sequence ID" value="KAF5841913.1"/>
    <property type="molecule type" value="Genomic_DNA"/>
</dbReference>
<evidence type="ECO:0000313" key="1">
    <source>
        <dbReference type="EMBL" id="KAF5841913.1"/>
    </source>
</evidence>
<dbReference type="Proteomes" id="UP000815325">
    <property type="component" value="Unassembled WGS sequence"/>
</dbReference>
<keyword evidence="2" id="KW-1185">Reference proteome</keyword>
<dbReference type="InterPro" id="IPR053325">
    <property type="entry name" value="H3-Acetyl_Activator"/>
</dbReference>
<organism evidence="1 2">
    <name type="scientific">Dunaliella salina</name>
    <name type="common">Green alga</name>
    <name type="synonym">Protococcus salinus</name>
    <dbReference type="NCBI Taxonomy" id="3046"/>
    <lineage>
        <taxon>Eukaryota</taxon>
        <taxon>Viridiplantae</taxon>
        <taxon>Chlorophyta</taxon>
        <taxon>core chlorophytes</taxon>
        <taxon>Chlorophyceae</taxon>
        <taxon>CS clade</taxon>
        <taxon>Chlamydomonadales</taxon>
        <taxon>Dunaliellaceae</taxon>
        <taxon>Dunaliella</taxon>
    </lineage>
</organism>
<dbReference type="PANTHER" id="PTHR35706:SF1">
    <property type="entry name" value="EMBRYOGENESIS-LIKE PROTEIN"/>
    <property type="match status" value="1"/>
</dbReference>
<accession>A0ABQ7H4X6</accession>
<dbReference type="PANTHER" id="PTHR35706">
    <property type="entry name" value="F14O23.11 PROTEIN"/>
    <property type="match status" value="1"/>
</dbReference>
<evidence type="ECO:0000313" key="2">
    <source>
        <dbReference type="Proteomes" id="UP000815325"/>
    </source>
</evidence>
<proteinExistence type="predicted"/>
<protein>
    <submittedName>
        <fullName evidence="1">Uncharacterized protein</fullName>
    </submittedName>
</protein>
<reference evidence="1" key="1">
    <citation type="submission" date="2017-08" db="EMBL/GenBank/DDBJ databases">
        <authorList>
            <person name="Polle J.E."/>
            <person name="Barry K."/>
            <person name="Cushman J."/>
            <person name="Schmutz J."/>
            <person name="Tran D."/>
            <person name="Hathwaick L.T."/>
            <person name="Yim W.C."/>
            <person name="Jenkins J."/>
            <person name="Mckie-Krisberg Z.M."/>
            <person name="Prochnik S."/>
            <person name="Lindquist E."/>
            <person name="Dockter R.B."/>
            <person name="Adam C."/>
            <person name="Molina H."/>
            <person name="Bunkerborg J."/>
            <person name="Jin E."/>
            <person name="Buchheim M."/>
            <person name="Magnuson J."/>
        </authorList>
    </citation>
    <scope>NUCLEOTIDE SEQUENCE</scope>
    <source>
        <strain evidence="1">CCAP 19/18</strain>
    </source>
</reference>
<name>A0ABQ7H4X6_DUNSA</name>
<gene>
    <name evidence="1" type="ORF">DUNSADRAFT_10350</name>
</gene>